<feature type="domain" description="DUF8185" evidence="2">
    <location>
        <begin position="105"/>
        <end position="221"/>
    </location>
</feature>
<reference evidence="3 4" key="1">
    <citation type="submission" date="2022-06" db="EMBL/GenBank/DDBJ databases">
        <title>Mycolicibacterium sp. CAU 1645 isolated from seawater.</title>
        <authorList>
            <person name="Kim W."/>
        </authorList>
    </citation>
    <scope>NUCLEOTIDE SEQUENCE [LARGE SCALE GENOMIC DNA]</scope>
    <source>
        <strain evidence="3 4">CAU 1645</strain>
    </source>
</reference>
<dbReference type="Proteomes" id="UP001651690">
    <property type="component" value="Unassembled WGS sequence"/>
</dbReference>
<dbReference type="InterPro" id="IPR058498">
    <property type="entry name" value="DUF8185"/>
</dbReference>
<keyword evidence="4" id="KW-1185">Reference proteome</keyword>
<dbReference type="InterPro" id="IPR016601">
    <property type="entry name" value="UCP012637"/>
</dbReference>
<dbReference type="RefSeq" id="WP_255060702.1">
    <property type="nucleotide sequence ID" value="NZ_JANDBD010000005.1"/>
</dbReference>
<gene>
    <name evidence="3" type="ORF">NM203_14565</name>
</gene>
<evidence type="ECO:0000313" key="3">
    <source>
        <dbReference type="EMBL" id="MCP9273409.1"/>
    </source>
</evidence>
<comment type="caution">
    <text evidence="3">The sequence shown here is derived from an EMBL/GenBank/DDBJ whole genome shotgun (WGS) entry which is preliminary data.</text>
</comment>
<evidence type="ECO:0000313" key="4">
    <source>
        <dbReference type="Proteomes" id="UP001651690"/>
    </source>
</evidence>
<feature type="domain" description="DUF8010" evidence="1">
    <location>
        <begin position="4"/>
        <end position="102"/>
    </location>
</feature>
<name>A0ABT1M2M0_9MYCO</name>
<sequence>MSSPERGLWLADAAHREDLITFVDRTLRLDEAAVIRLRERPGGLVVAWAATGFDVLASRVVAGRVRPADLFVASDALASALPAMDRAGFVEPGFAMDSAWRGMLPPDTGFVHLDDVPARVVLELAQRGTELARAHSSAHGPPASLLDQEVVAVSAGDESIGVPMRCVFALTAMGFLPQSANRSDAFAPESVAADEVVRVRAAPNWLRVDARFGSVYRRRGHAALVIVES</sequence>
<evidence type="ECO:0000259" key="2">
    <source>
        <dbReference type="Pfam" id="PF26572"/>
    </source>
</evidence>
<organism evidence="3 4">
    <name type="scientific">Mycolicibacterium arenosum</name>
    <dbReference type="NCBI Taxonomy" id="2952157"/>
    <lineage>
        <taxon>Bacteria</taxon>
        <taxon>Bacillati</taxon>
        <taxon>Actinomycetota</taxon>
        <taxon>Actinomycetes</taxon>
        <taxon>Mycobacteriales</taxon>
        <taxon>Mycobacteriaceae</taxon>
        <taxon>Mycolicibacterium</taxon>
    </lineage>
</organism>
<protein>
    <submittedName>
        <fullName evidence="3">Uncharacterized protein</fullName>
    </submittedName>
</protein>
<dbReference type="PIRSF" id="PIRSF012637">
    <property type="entry name" value="UCP012637"/>
    <property type="match status" value="1"/>
</dbReference>
<dbReference type="Pfam" id="PF26572">
    <property type="entry name" value="DUF8185"/>
    <property type="match status" value="1"/>
</dbReference>
<evidence type="ECO:0000259" key="1">
    <source>
        <dbReference type="Pfam" id="PF26035"/>
    </source>
</evidence>
<proteinExistence type="predicted"/>
<accession>A0ABT1M2M0</accession>
<dbReference type="Pfam" id="PF26035">
    <property type="entry name" value="DUF8010"/>
    <property type="match status" value="1"/>
</dbReference>
<dbReference type="EMBL" id="JANDBD010000005">
    <property type="protein sequence ID" value="MCP9273409.1"/>
    <property type="molecule type" value="Genomic_DNA"/>
</dbReference>
<dbReference type="InterPro" id="IPR058323">
    <property type="entry name" value="DUF8010"/>
</dbReference>